<name>A0A8X6UWS2_TRICX</name>
<reference evidence="1" key="1">
    <citation type="submission" date="2020-08" db="EMBL/GenBank/DDBJ databases">
        <title>Multicomponent nature underlies the extraordinary mechanical properties of spider dragline silk.</title>
        <authorList>
            <person name="Kono N."/>
            <person name="Nakamura H."/>
            <person name="Mori M."/>
            <person name="Yoshida Y."/>
            <person name="Ohtoshi R."/>
            <person name="Malay A.D."/>
            <person name="Moran D.A.P."/>
            <person name="Tomita M."/>
            <person name="Numata K."/>
            <person name="Arakawa K."/>
        </authorList>
    </citation>
    <scope>NUCLEOTIDE SEQUENCE</scope>
</reference>
<proteinExistence type="predicted"/>
<dbReference type="GO" id="GO:0003676">
    <property type="term" value="F:nucleic acid binding"/>
    <property type="evidence" value="ECO:0007669"/>
    <property type="project" value="InterPro"/>
</dbReference>
<dbReference type="InterPro" id="IPR036397">
    <property type="entry name" value="RNaseH_sf"/>
</dbReference>
<keyword evidence="2" id="KW-1185">Reference proteome</keyword>
<sequence length="104" mass="12304">MVWVGIMADGHTNLYVFDRGTLTGQWYRDDILVPYVKLFYGAYEPNPIFMDDNTLPHRDQLDNEYLQSEHIERLEWVTMPLTLISCNMYETSLDAQLQIEDQLQ</sequence>
<organism evidence="1 2">
    <name type="scientific">Trichonephila clavipes</name>
    <name type="common">Golden silk orbweaver</name>
    <name type="synonym">Nephila clavipes</name>
    <dbReference type="NCBI Taxonomy" id="2585209"/>
    <lineage>
        <taxon>Eukaryota</taxon>
        <taxon>Metazoa</taxon>
        <taxon>Ecdysozoa</taxon>
        <taxon>Arthropoda</taxon>
        <taxon>Chelicerata</taxon>
        <taxon>Arachnida</taxon>
        <taxon>Araneae</taxon>
        <taxon>Araneomorphae</taxon>
        <taxon>Entelegynae</taxon>
        <taxon>Araneoidea</taxon>
        <taxon>Nephilidae</taxon>
        <taxon>Trichonephila</taxon>
    </lineage>
</organism>
<dbReference type="Proteomes" id="UP000887159">
    <property type="component" value="Unassembled WGS sequence"/>
</dbReference>
<evidence type="ECO:0000313" key="1">
    <source>
        <dbReference type="EMBL" id="GFX86972.1"/>
    </source>
</evidence>
<accession>A0A8X6UWS2</accession>
<gene>
    <name evidence="1" type="primary">AVEN_35980_1</name>
    <name evidence="1" type="ORF">TNCV_1530611</name>
</gene>
<protein>
    <submittedName>
        <fullName evidence="1">DDE_3 domain-containing protein</fullName>
    </submittedName>
</protein>
<evidence type="ECO:0000313" key="2">
    <source>
        <dbReference type="Proteomes" id="UP000887159"/>
    </source>
</evidence>
<comment type="caution">
    <text evidence="1">The sequence shown here is derived from an EMBL/GenBank/DDBJ whole genome shotgun (WGS) entry which is preliminary data.</text>
</comment>
<dbReference type="EMBL" id="BMAU01021017">
    <property type="protein sequence ID" value="GFX86972.1"/>
    <property type="molecule type" value="Genomic_DNA"/>
</dbReference>
<dbReference type="AlphaFoldDB" id="A0A8X6UWS2"/>
<dbReference type="Gene3D" id="3.30.420.10">
    <property type="entry name" value="Ribonuclease H-like superfamily/Ribonuclease H"/>
    <property type="match status" value="1"/>
</dbReference>